<organism evidence="1 2">
    <name type="scientific">Symbiodinium microadriaticum</name>
    <name type="common">Dinoflagellate</name>
    <name type="synonym">Zooxanthella microadriatica</name>
    <dbReference type="NCBI Taxonomy" id="2951"/>
    <lineage>
        <taxon>Eukaryota</taxon>
        <taxon>Sar</taxon>
        <taxon>Alveolata</taxon>
        <taxon>Dinophyceae</taxon>
        <taxon>Suessiales</taxon>
        <taxon>Symbiodiniaceae</taxon>
        <taxon>Symbiodinium</taxon>
    </lineage>
</organism>
<dbReference type="EMBL" id="LSRX01001895">
    <property type="protein sequence ID" value="OLP76874.1"/>
    <property type="molecule type" value="Genomic_DNA"/>
</dbReference>
<sequence length="337" mass="37869">MLPGQTCSLLPRHARHWWPLLEDIFMSPKITQIGQDLTAELLDHKEFEVLSIDATMRCCLSILGQARPRTAKVERDAAVFRGDDALTRVLTVRGRSSAVLLMEALSSDDSEACVRALADHLPARGLAQTSYVLVDNPSQKYWKELRTICPSLQVLALDPVHLAMTCEYASVRKRTASSRQLRLILRKLTAHDAEAMTLNWEEKRARQQLEVPFYCRLDWIKALAALATVYRQETERVAPGPNRKVHMLLLSATAPARAEWYLNNTRMRRMISGTRQALLPVGTTSNEALHHEINTGQCLRWVVNGRVACLVSRADDVALLILFRGAILCAEQESPLA</sequence>
<dbReference type="AlphaFoldDB" id="A0A1Q9C1S6"/>
<keyword evidence="2" id="KW-1185">Reference proteome</keyword>
<protein>
    <submittedName>
        <fullName evidence="1">Uncharacterized protein</fullName>
    </submittedName>
</protein>
<dbReference type="OMA" id="HHEINTG"/>
<evidence type="ECO:0000313" key="2">
    <source>
        <dbReference type="Proteomes" id="UP000186817"/>
    </source>
</evidence>
<name>A0A1Q9C1S6_SYMMI</name>
<reference evidence="1 2" key="1">
    <citation type="submission" date="2016-02" db="EMBL/GenBank/DDBJ databases">
        <title>Genome analysis of coral dinoflagellate symbionts highlights evolutionary adaptations to a symbiotic lifestyle.</title>
        <authorList>
            <person name="Aranda M."/>
            <person name="Li Y."/>
            <person name="Liew Y.J."/>
            <person name="Baumgarten S."/>
            <person name="Simakov O."/>
            <person name="Wilson M."/>
            <person name="Piel J."/>
            <person name="Ashoor H."/>
            <person name="Bougouffa S."/>
            <person name="Bajic V.B."/>
            <person name="Ryu T."/>
            <person name="Ravasi T."/>
            <person name="Bayer T."/>
            <person name="Micklem G."/>
            <person name="Kim H."/>
            <person name="Bhak J."/>
            <person name="Lajeunesse T.C."/>
            <person name="Voolstra C.R."/>
        </authorList>
    </citation>
    <scope>NUCLEOTIDE SEQUENCE [LARGE SCALE GENOMIC DNA]</scope>
    <source>
        <strain evidence="1 2">CCMP2467</strain>
    </source>
</reference>
<proteinExistence type="predicted"/>
<gene>
    <name evidence="1" type="ORF">AK812_SmicGene43130</name>
</gene>
<evidence type="ECO:0000313" key="1">
    <source>
        <dbReference type="EMBL" id="OLP76874.1"/>
    </source>
</evidence>
<comment type="caution">
    <text evidence="1">The sequence shown here is derived from an EMBL/GenBank/DDBJ whole genome shotgun (WGS) entry which is preliminary data.</text>
</comment>
<dbReference type="OrthoDB" id="440646at2759"/>
<dbReference type="Proteomes" id="UP000186817">
    <property type="component" value="Unassembled WGS sequence"/>
</dbReference>
<accession>A0A1Q9C1S6</accession>